<dbReference type="HOGENOM" id="CLU_2366295_0_0_2"/>
<feature type="transmembrane region" description="Helical" evidence="1">
    <location>
        <begin position="52"/>
        <end position="78"/>
    </location>
</feature>
<evidence type="ECO:0000313" key="2">
    <source>
        <dbReference type="EMBL" id="ADD05319.1"/>
    </source>
</evidence>
<accession>D3SUR1</accession>
<gene>
    <name evidence="2" type="ordered locus">Nmag_1745</name>
    <name evidence="3" type="ORF">C500_11620</name>
</gene>
<keyword evidence="1" id="KW-0812">Transmembrane</keyword>
<organism evidence="2 4">
    <name type="scientific">Natrialba magadii (strain ATCC 43099 / DSM 3394 / CCM 3739 / CIP 104546 / IAM 13178 / JCM 8861 / NBRC 102185 / NCIMB 2190 / MS3)</name>
    <name type="common">Natronobacterium magadii</name>
    <dbReference type="NCBI Taxonomy" id="547559"/>
    <lineage>
        <taxon>Archaea</taxon>
        <taxon>Methanobacteriati</taxon>
        <taxon>Methanobacteriota</taxon>
        <taxon>Stenosarchaea group</taxon>
        <taxon>Halobacteria</taxon>
        <taxon>Halobacteriales</taxon>
        <taxon>Natrialbaceae</taxon>
        <taxon>Natrialba</taxon>
    </lineage>
</organism>
<evidence type="ECO:0000256" key="1">
    <source>
        <dbReference type="SAM" id="Phobius"/>
    </source>
</evidence>
<dbReference type="Proteomes" id="UP000011543">
    <property type="component" value="Unassembled WGS sequence"/>
</dbReference>
<dbReference type="GeneID" id="8824585"/>
<feature type="transmembrane region" description="Helical" evidence="1">
    <location>
        <begin position="20"/>
        <end position="40"/>
    </location>
</feature>
<reference evidence="4" key="1">
    <citation type="submission" date="2010-02" db="EMBL/GenBank/DDBJ databases">
        <title>Complete sequence of chromosome of Natrialba magadii ATCC 43099.</title>
        <authorList>
            <consortium name="US DOE Joint Genome Institute"/>
            <person name="Lucas S."/>
            <person name="Copeland A."/>
            <person name="Lapidus A."/>
            <person name="Cheng J.-F."/>
            <person name="Bruce D."/>
            <person name="Goodwin L."/>
            <person name="Pitluck S."/>
            <person name="Davenport K."/>
            <person name="Saunders E."/>
            <person name="Detter J.C."/>
            <person name="Han C."/>
            <person name="Tapia R."/>
            <person name="Land M."/>
            <person name="Hauser L."/>
            <person name="Kyrpides N."/>
            <person name="Mikhailova N."/>
            <person name="De Castro R.E."/>
            <person name="Maupin-Furlow J.A."/>
            <person name="Woyke T."/>
        </authorList>
    </citation>
    <scope>NUCLEOTIDE SEQUENCE [LARGE SCALE GENOMIC DNA]</scope>
    <source>
        <strain evidence="4">ATCC 43099 / DSM 3394 / CCM 3739 / CIP 104546 / IAM 13178 / JCM 8861 / NBRC 102185 / NCIMB 2190 / MS3</strain>
    </source>
</reference>
<keyword evidence="1" id="KW-1133">Transmembrane helix</keyword>
<name>D3SUR1_NATMM</name>
<dbReference type="PaxDb" id="547559-Nmag_1745"/>
<reference evidence="2" key="4">
    <citation type="submission" date="2016-09" db="EMBL/GenBank/DDBJ databases">
        <authorList>
            <person name="Pfeiffer F."/>
        </authorList>
    </citation>
    <scope>NUCLEOTIDE SEQUENCE</scope>
    <source>
        <strain evidence="2">ATCC 43099</strain>
    </source>
</reference>
<evidence type="ECO:0000313" key="5">
    <source>
        <dbReference type="Proteomes" id="UP000011543"/>
    </source>
</evidence>
<dbReference type="RefSeq" id="WP_004215631.1">
    <property type="nucleotide sequence ID" value="NC_013922.1"/>
</dbReference>
<dbReference type="OrthoDB" id="169788at2157"/>
<dbReference type="eggNOG" id="arCOG13454">
    <property type="taxonomic scope" value="Archaea"/>
</dbReference>
<dbReference type="Proteomes" id="UP000001879">
    <property type="component" value="Chromosome"/>
</dbReference>
<keyword evidence="4" id="KW-1185">Reference proteome</keyword>
<evidence type="ECO:0000313" key="4">
    <source>
        <dbReference type="Proteomes" id="UP000001879"/>
    </source>
</evidence>
<reference evidence="2 4" key="2">
    <citation type="journal article" date="2012" name="BMC Genomics">
        <title>A comparative genomics perspective on the genetic content of the alkaliphilic haloarchaeon Natrialba magadii ATCC 43099T.</title>
        <authorList>
            <person name="Siddaramappa S."/>
            <person name="Challacombe J.F."/>
            <person name="Decastro R.E."/>
            <person name="Pfeiffer F."/>
            <person name="Sastre D.E."/>
            <person name="Gimenez M.I."/>
            <person name="Paggi R.A."/>
            <person name="Detter J.C."/>
            <person name="Davenport K.W."/>
            <person name="Goodwin L.A."/>
            <person name="Kyrpides N."/>
            <person name="Tapia R."/>
            <person name="Pitluck S."/>
            <person name="Lucas S."/>
            <person name="Woyke T."/>
            <person name="Maupin-Furlow J.A."/>
        </authorList>
    </citation>
    <scope>NUCLEOTIDE SEQUENCE [LARGE SCALE GENOMIC DNA]</scope>
    <source>
        <strain evidence="2">ATCC 43099</strain>
        <strain evidence="4">ATCC 43099 / DSM 3394 / CCM 3739 / CIP 104546 / IAM 13178 / JCM 8861 / NBRC 102185 / NCIMB 2190 / MS3</strain>
    </source>
</reference>
<dbReference type="EMBL" id="CP001932">
    <property type="protein sequence ID" value="ADD05319.1"/>
    <property type="molecule type" value="Genomic_DNA"/>
</dbReference>
<dbReference type="KEGG" id="nmg:Nmag_1745"/>
<evidence type="ECO:0000313" key="3">
    <source>
        <dbReference type="EMBL" id="ELY29132.1"/>
    </source>
</evidence>
<sequence length="97" mass="10418">MLTARDAIGLLFDREVAKLAAVVAIGWWMIWTGVGSTNWIEFSGVVRGLDDLLTVLAVLVGVILAFVGTLALVVKLVYDAVVLANANYSSHCKSMHT</sequence>
<proteinExistence type="predicted"/>
<dbReference type="PATRIC" id="fig|547559.17.peg.2297"/>
<dbReference type="AlphaFoldDB" id="D3SUR1"/>
<reference evidence="3 5" key="3">
    <citation type="journal article" date="2014" name="PLoS Genet.">
        <title>Phylogenetically driven sequencing of extremely halophilic archaea reveals strategies for static and dynamic osmo-response.</title>
        <authorList>
            <person name="Becker E.A."/>
            <person name="Seitzer P.M."/>
            <person name="Tritt A."/>
            <person name="Larsen D."/>
            <person name="Krusor M."/>
            <person name="Yao A.I."/>
            <person name="Wu D."/>
            <person name="Madern D."/>
            <person name="Eisen J.A."/>
            <person name="Darling A.E."/>
            <person name="Facciotti M.T."/>
        </authorList>
    </citation>
    <scope>NUCLEOTIDE SEQUENCE [LARGE SCALE GENOMIC DNA]</scope>
    <source>
        <strain evidence="5">ATCC 43099 / DSM 3394 / CCM 3739 / CIP 104546 / IAM 13178 / JCM 8861 / NBRC 102185 / NCIMB 2190 / MS3</strain>
        <strain evidence="3">MS-3</strain>
    </source>
</reference>
<keyword evidence="1" id="KW-0472">Membrane</keyword>
<protein>
    <submittedName>
        <fullName evidence="2">Uncharacterized protein</fullName>
    </submittedName>
</protein>
<dbReference type="EMBL" id="AOHS01000038">
    <property type="protein sequence ID" value="ELY29132.1"/>
    <property type="molecule type" value="Genomic_DNA"/>
</dbReference>